<comment type="caution">
    <text evidence="2">The sequence shown here is derived from an EMBL/GenBank/DDBJ whole genome shotgun (WGS) entry which is preliminary data.</text>
</comment>
<protein>
    <submittedName>
        <fullName evidence="2">Transposase</fullName>
    </submittedName>
</protein>
<dbReference type="HOGENOM" id="CLU_013929_4_2_1"/>
<gene>
    <name evidence="2" type="ORF">MGU_10733</name>
</gene>
<organism evidence="2 3">
    <name type="scientific">Metarhizium guizhouense (strain ARSEF 977)</name>
    <dbReference type="NCBI Taxonomy" id="1276136"/>
    <lineage>
        <taxon>Eukaryota</taxon>
        <taxon>Fungi</taxon>
        <taxon>Dikarya</taxon>
        <taxon>Ascomycota</taxon>
        <taxon>Pezizomycotina</taxon>
        <taxon>Sordariomycetes</taxon>
        <taxon>Hypocreomycetidae</taxon>
        <taxon>Hypocreales</taxon>
        <taxon>Clavicipitaceae</taxon>
        <taxon>Metarhizium</taxon>
    </lineage>
</organism>
<name>A0A0B4HR20_METGA</name>
<keyword evidence="1" id="KW-0175">Coiled coil</keyword>
<dbReference type="Proteomes" id="UP000031192">
    <property type="component" value="Unassembled WGS sequence"/>
</dbReference>
<evidence type="ECO:0000313" key="2">
    <source>
        <dbReference type="EMBL" id="KID81924.1"/>
    </source>
</evidence>
<reference evidence="2 3" key="1">
    <citation type="journal article" date="2014" name="Proc. Natl. Acad. Sci. U.S.A.">
        <title>Trajectory and genomic determinants of fungal-pathogen speciation and host adaptation.</title>
        <authorList>
            <person name="Hu X."/>
            <person name="Xiao G."/>
            <person name="Zheng P."/>
            <person name="Shang Y."/>
            <person name="Su Y."/>
            <person name="Zhang X."/>
            <person name="Liu X."/>
            <person name="Zhan S."/>
            <person name="St Leger R.J."/>
            <person name="Wang C."/>
        </authorList>
    </citation>
    <scope>NUCLEOTIDE SEQUENCE [LARGE SCALE GENOMIC DNA]</scope>
    <source>
        <strain evidence="2 3">ARSEF 977</strain>
    </source>
</reference>
<dbReference type="EMBL" id="AZNH01000111">
    <property type="protein sequence ID" value="KID81924.1"/>
    <property type="molecule type" value="Genomic_DNA"/>
</dbReference>
<keyword evidence="3" id="KW-1185">Reference proteome</keyword>
<accession>A0A0B4HR20</accession>
<dbReference type="OrthoDB" id="5014592at2759"/>
<feature type="coiled-coil region" evidence="1">
    <location>
        <begin position="274"/>
        <end position="301"/>
    </location>
</feature>
<sequence>MHSDRQASEDLERVNVYFQRLFTILTEEGIPPEDIWNMDETGFSIGIGKDQLIVTKRKRAHYFGLPENRESATAIESISTGGRVIPAFLILSGQMHMAKWYGVPGLDDNAAIRPTPNGYSNDEISLEWLGMVTVPTTPSSLSSTVVITISSLLAVLEILAARQPESTPSPPSAGLQSSPFGTPVTLRQMNKVADKVTRVIKEDDNLDPDLRYEMSRFIRGSLALATELIQMKTKRDLGRTQMAEHLAQQRKALKNTPIQSGVVLTVAQGREMVRQREEDQLAKARKTVEAAELKAVNARKRVFEEAAKKARKWRVSERLDRAEVVDSEGGRRLLKRF</sequence>
<proteinExistence type="predicted"/>
<evidence type="ECO:0000256" key="1">
    <source>
        <dbReference type="SAM" id="Coils"/>
    </source>
</evidence>
<evidence type="ECO:0000313" key="3">
    <source>
        <dbReference type="Proteomes" id="UP000031192"/>
    </source>
</evidence>
<dbReference type="AlphaFoldDB" id="A0A0B4HR20"/>